<keyword evidence="2" id="KW-1185">Reference proteome</keyword>
<comment type="caution">
    <text evidence="1">The sequence shown here is derived from an EMBL/GenBank/DDBJ whole genome shotgun (WGS) entry which is preliminary data.</text>
</comment>
<reference evidence="1" key="1">
    <citation type="submission" date="2020-05" db="EMBL/GenBank/DDBJ databases">
        <title>Large-scale comparative analyses of tick genomes elucidate their genetic diversity and vector capacities.</title>
        <authorList>
            <person name="Jia N."/>
            <person name="Wang J."/>
            <person name="Shi W."/>
            <person name="Du L."/>
            <person name="Sun Y."/>
            <person name="Zhan W."/>
            <person name="Jiang J."/>
            <person name="Wang Q."/>
            <person name="Zhang B."/>
            <person name="Ji P."/>
            <person name="Sakyi L.B."/>
            <person name="Cui X."/>
            <person name="Yuan T."/>
            <person name="Jiang B."/>
            <person name="Yang W."/>
            <person name="Lam T.T.-Y."/>
            <person name="Chang Q."/>
            <person name="Ding S."/>
            <person name="Wang X."/>
            <person name="Zhu J."/>
            <person name="Ruan X."/>
            <person name="Zhao L."/>
            <person name="Wei J."/>
            <person name="Que T."/>
            <person name="Du C."/>
            <person name="Cheng J."/>
            <person name="Dai P."/>
            <person name="Han X."/>
            <person name="Huang E."/>
            <person name="Gao Y."/>
            <person name="Liu J."/>
            <person name="Shao H."/>
            <person name="Ye R."/>
            <person name="Li L."/>
            <person name="Wei W."/>
            <person name="Wang X."/>
            <person name="Wang C."/>
            <person name="Yang T."/>
            <person name="Huo Q."/>
            <person name="Li W."/>
            <person name="Guo W."/>
            <person name="Chen H."/>
            <person name="Zhou L."/>
            <person name="Ni X."/>
            <person name="Tian J."/>
            <person name="Zhou Y."/>
            <person name="Sheng Y."/>
            <person name="Liu T."/>
            <person name="Pan Y."/>
            <person name="Xia L."/>
            <person name="Li J."/>
            <person name="Zhao F."/>
            <person name="Cao W."/>
        </authorList>
    </citation>
    <scope>NUCLEOTIDE SEQUENCE</scope>
    <source>
        <strain evidence="1">Hyas-2018</strain>
    </source>
</reference>
<dbReference type="EMBL" id="CM023485">
    <property type="protein sequence ID" value="KAH6929871.1"/>
    <property type="molecule type" value="Genomic_DNA"/>
</dbReference>
<proteinExistence type="predicted"/>
<organism evidence="1 2">
    <name type="scientific">Hyalomma asiaticum</name>
    <name type="common">Tick</name>
    <dbReference type="NCBI Taxonomy" id="266040"/>
    <lineage>
        <taxon>Eukaryota</taxon>
        <taxon>Metazoa</taxon>
        <taxon>Ecdysozoa</taxon>
        <taxon>Arthropoda</taxon>
        <taxon>Chelicerata</taxon>
        <taxon>Arachnida</taxon>
        <taxon>Acari</taxon>
        <taxon>Parasitiformes</taxon>
        <taxon>Ixodida</taxon>
        <taxon>Ixodoidea</taxon>
        <taxon>Ixodidae</taxon>
        <taxon>Hyalomminae</taxon>
        <taxon>Hyalomma</taxon>
    </lineage>
</organism>
<name>A0ACB7S7E8_HYAAI</name>
<evidence type="ECO:0000313" key="2">
    <source>
        <dbReference type="Proteomes" id="UP000821845"/>
    </source>
</evidence>
<evidence type="ECO:0000313" key="1">
    <source>
        <dbReference type="EMBL" id="KAH6929871.1"/>
    </source>
</evidence>
<protein>
    <submittedName>
        <fullName evidence="1">Uncharacterized protein</fullName>
    </submittedName>
</protein>
<dbReference type="Proteomes" id="UP000821845">
    <property type="component" value="Chromosome 5"/>
</dbReference>
<gene>
    <name evidence="1" type="ORF">HPB50_006434</name>
</gene>
<sequence>METRCSWATSRCILRLRQSSSNQILAPKTSGVMFFASTPLPTSSLSCLVPCPSVDASPLRMRRKRLPADEERNGSSGNNWMRRKRLPADEERNGSSGNNSGQGAMASKVILKNTTKLSLNERFTAYRQQAEAEALRAAAAAAAVPHIPPVPQASMRNVRLAQQMANRPSVLAALRLRKAPPVLSGGYMVPSPSIGAMEHGVSPLGGGWVLQRSLRQRLGPLSGGVKARLGLRPFHPAGMLLRSRLGLRPLQANGTRAAPSRRNRGAARAYYRQPRANGALRGQFGRPRNRRRRAQQQQQQAAAGVNSGGQNDRRQLDQQLEAYMARTRSHLDAELDAYMAQASGSSS</sequence>
<accession>A0ACB7S7E8</accession>